<dbReference type="Gene3D" id="3.40.1810.10">
    <property type="entry name" value="Transcription factor, MADS-box"/>
    <property type="match status" value="1"/>
</dbReference>
<keyword evidence="11" id="KW-1185">Reference proteome</keyword>
<dbReference type="GO" id="GO:0005634">
    <property type="term" value="C:nucleus"/>
    <property type="evidence" value="ECO:0007669"/>
    <property type="project" value="UniProtKB-SubCell"/>
</dbReference>
<proteinExistence type="predicted"/>
<dbReference type="SMART" id="SM00432">
    <property type="entry name" value="MADS"/>
    <property type="match status" value="1"/>
</dbReference>
<dbReference type="FunFam" id="3.40.1810.10:FF:000003">
    <property type="entry name" value="MADS-box transcription factor MADS-MC"/>
    <property type="match status" value="1"/>
</dbReference>
<feature type="region of interest" description="Disordered" evidence="7">
    <location>
        <begin position="221"/>
        <end position="242"/>
    </location>
</feature>
<name>A0AAN8VLS7_9MAGN</name>
<dbReference type="GO" id="GO:0045944">
    <property type="term" value="P:positive regulation of transcription by RNA polymerase II"/>
    <property type="evidence" value="ECO:0007669"/>
    <property type="project" value="InterPro"/>
</dbReference>
<evidence type="ECO:0000256" key="3">
    <source>
        <dbReference type="ARBA" id="ARBA00023125"/>
    </source>
</evidence>
<dbReference type="PROSITE" id="PS50066">
    <property type="entry name" value="MADS_BOX_2"/>
    <property type="match status" value="1"/>
</dbReference>
<dbReference type="SUPFAM" id="SSF55455">
    <property type="entry name" value="SRF-like"/>
    <property type="match status" value="1"/>
</dbReference>
<evidence type="ECO:0000259" key="9">
    <source>
        <dbReference type="PROSITE" id="PS51297"/>
    </source>
</evidence>
<dbReference type="EMBL" id="JBAMMX010000007">
    <property type="protein sequence ID" value="KAK6936380.1"/>
    <property type="molecule type" value="Genomic_DNA"/>
</dbReference>
<comment type="caution">
    <text evidence="10">The sequence shown here is derived from an EMBL/GenBank/DDBJ whole genome shotgun (WGS) entry which is preliminary data.</text>
</comment>
<evidence type="ECO:0000256" key="6">
    <source>
        <dbReference type="SAM" id="Coils"/>
    </source>
</evidence>
<dbReference type="Proteomes" id="UP001370490">
    <property type="component" value="Unassembled WGS sequence"/>
</dbReference>
<reference evidence="10 11" key="1">
    <citation type="submission" date="2023-12" db="EMBL/GenBank/DDBJ databases">
        <title>A high-quality genome assembly for Dillenia turbinata (Dilleniales).</title>
        <authorList>
            <person name="Chanderbali A."/>
        </authorList>
    </citation>
    <scope>NUCLEOTIDE SEQUENCE [LARGE SCALE GENOMIC DNA]</scope>
    <source>
        <strain evidence="10">LSX21</strain>
        <tissue evidence="10">Leaf</tissue>
    </source>
</reference>
<keyword evidence="3" id="KW-0238">DNA-binding</keyword>
<dbReference type="Pfam" id="PF00319">
    <property type="entry name" value="SRF-TF"/>
    <property type="match status" value="1"/>
</dbReference>
<keyword evidence="5" id="KW-0539">Nucleus</keyword>
<comment type="subcellular location">
    <subcellularLocation>
        <location evidence="1">Nucleus</location>
    </subcellularLocation>
</comment>
<dbReference type="CDD" id="cd00265">
    <property type="entry name" value="MADS_MEF2_like"/>
    <property type="match status" value="1"/>
</dbReference>
<feature type="domain" description="K-box" evidence="9">
    <location>
        <begin position="87"/>
        <end position="177"/>
    </location>
</feature>
<evidence type="ECO:0000256" key="1">
    <source>
        <dbReference type="ARBA" id="ARBA00004123"/>
    </source>
</evidence>
<sequence length="242" mass="27321">MGRGRVVLERIENKTTRQATFSKRRNGLLKKAYELSVLCDAQVALLIFCSRGKLFEFASADIGKTLERYRRYCYGQQESKTAIEHDSQVTYQEILRLKAIYESLQRSQRHLLGEDLGPLNVKELQHIEKQLERALSQTRQRKTKVLLDQMEELQEKEVRLGELNVQLKSQLEEEILHGATQGLSNTLALVGKNNSNMPSPQLNIDRAEHLMQFGCHLLAPPDGSGVPGSSGGAGNIPQARFH</sequence>
<accession>A0AAN8VLS7</accession>
<dbReference type="InterPro" id="IPR002100">
    <property type="entry name" value="TF_MADSbox"/>
</dbReference>
<feature type="compositionally biased region" description="Gly residues" evidence="7">
    <location>
        <begin position="225"/>
        <end position="234"/>
    </location>
</feature>
<dbReference type="GO" id="GO:0046983">
    <property type="term" value="F:protein dimerization activity"/>
    <property type="evidence" value="ECO:0007669"/>
    <property type="project" value="InterPro"/>
</dbReference>
<evidence type="ECO:0000256" key="4">
    <source>
        <dbReference type="ARBA" id="ARBA00023163"/>
    </source>
</evidence>
<dbReference type="InterPro" id="IPR036879">
    <property type="entry name" value="TF_MADSbox_sf"/>
</dbReference>
<organism evidence="10 11">
    <name type="scientific">Dillenia turbinata</name>
    <dbReference type="NCBI Taxonomy" id="194707"/>
    <lineage>
        <taxon>Eukaryota</taxon>
        <taxon>Viridiplantae</taxon>
        <taxon>Streptophyta</taxon>
        <taxon>Embryophyta</taxon>
        <taxon>Tracheophyta</taxon>
        <taxon>Spermatophyta</taxon>
        <taxon>Magnoliopsida</taxon>
        <taxon>eudicotyledons</taxon>
        <taxon>Gunneridae</taxon>
        <taxon>Pentapetalae</taxon>
        <taxon>Dilleniales</taxon>
        <taxon>Dilleniaceae</taxon>
        <taxon>Dillenia</taxon>
    </lineage>
</organism>
<dbReference type="GO" id="GO:0000977">
    <property type="term" value="F:RNA polymerase II transcription regulatory region sequence-specific DNA binding"/>
    <property type="evidence" value="ECO:0007669"/>
    <property type="project" value="InterPro"/>
</dbReference>
<dbReference type="PROSITE" id="PS51297">
    <property type="entry name" value="K_BOX"/>
    <property type="match status" value="1"/>
</dbReference>
<evidence type="ECO:0000313" key="11">
    <source>
        <dbReference type="Proteomes" id="UP001370490"/>
    </source>
</evidence>
<dbReference type="PROSITE" id="PS00350">
    <property type="entry name" value="MADS_BOX_1"/>
    <property type="match status" value="1"/>
</dbReference>
<keyword evidence="4" id="KW-0804">Transcription</keyword>
<feature type="coiled-coil region" evidence="6">
    <location>
        <begin position="121"/>
        <end position="173"/>
    </location>
</feature>
<gene>
    <name evidence="10" type="ORF">RJ641_033410</name>
</gene>
<evidence type="ECO:0000256" key="5">
    <source>
        <dbReference type="ARBA" id="ARBA00023242"/>
    </source>
</evidence>
<dbReference type="InterPro" id="IPR033896">
    <property type="entry name" value="MEF2-like_N"/>
</dbReference>
<keyword evidence="6" id="KW-0175">Coiled coil</keyword>
<dbReference type="GO" id="GO:0003700">
    <property type="term" value="F:DNA-binding transcription factor activity"/>
    <property type="evidence" value="ECO:0007669"/>
    <property type="project" value="InterPro"/>
</dbReference>
<keyword evidence="2" id="KW-0805">Transcription regulation</keyword>
<dbReference type="InterPro" id="IPR002487">
    <property type="entry name" value="TF_Kbox"/>
</dbReference>
<dbReference type="AlphaFoldDB" id="A0AAN8VLS7"/>
<feature type="domain" description="MADS-box" evidence="8">
    <location>
        <begin position="1"/>
        <end position="61"/>
    </location>
</feature>
<dbReference type="InterPro" id="IPR050142">
    <property type="entry name" value="MADS-box/MEF2_TF"/>
</dbReference>
<evidence type="ECO:0000259" key="8">
    <source>
        <dbReference type="PROSITE" id="PS50066"/>
    </source>
</evidence>
<evidence type="ECO:0000313" key="10">
    <source>
        <dbReference type="EMBL" id="KAK6936380.1"/>
    </source>
</evidence>
<dbReference type="PANTHER" id="PTHR48019">
    <property type="entry name" value="SERUM RESPONSE FACTOR HOMOLOG"/>
    <property type="match status" value="1"/>
</dbReference>
<evidence type="ECO:0000256" key="2">
    <source>
        <dbReference type="ARBA" id="ARBA00023015"/>
    </source>
</evidence>
<dbReference type="Pfam" id="PF01486">
    <property type="entry name" value="K-box"/>
    <property type="match status" value="1"/>
</dbReference>
<evidence type="ECO:0000256" key="7">
    <source>
        <dbReference type="SAM" id="MobiDB-lite"/>
    </source>
</evidence>
<protein>
    <submittedName>
        <fullName evidence="10">Transcription factor, MADS-box</fullName>
    </submittedName>
</protein>
<dbReference type="PRINTS" id="PR00404">
    <property type="entry name" value="MADSDOMAIN"/>
</dbReference>